<accession>A0ABU1ZC79</accession>
<comment type="caution">
    <text evidence="4">The sequence shown here is derived from an EMBL/GenBank/DDBJ whole genome shotgun (WGS) entry which is preliminary data.</text>
</comment>
<comment type="similarity">
    <text evidence="1">Belongs to the HAM1 NTPase family.</text>
</comment>
<dbReference type="Gene3D" id="3.90.950.10">
    <property type="match status" value="1"/>
</dbReference>
<reference evidence="4 5" key="1">
    <citation type="submission" date="2023-07" db="EMBL/GenBank/DDBJ databases">
        <title>Sorghum-associated microbial communities from plants grown in Nebraska, USA.</title>
        <authorList>
            <person name="Schachtman D."/>
        </authorList>
    </citation>
    <scope>NUCLEOTIDE SEQUENCE [LARGE SCALE GENOMIC DNA]</scope>
    <source>
        <strain evidence="4 5">BE310</strain>
    </source>
</reference>
<organism evidence="4 5">
    <name type="scientific">Pelomonas aquatica</name>
    <dbReference type="NCBI Taxonomy" id="431058"/>
    <lineage>
        <taxon>Bacteria</taxon>
        <taxon>Pseudomonadati</taxon>
        <taxon>Pseudomonadota</taxon>
        <taxon>Betaproteobacteria</taxon>
        <taxon>Burkholderiales</taxon>
        <taxon>Sphaerotilaceae</taxon>
        <taxon>Roseateles</taxon>
    </lineage>
</organism>
<dbReference type="InterPro" id="IPR002637">
    <property type="entry name" value="RdgB/HAM1"/>
</dbReference>
<evidence type="ECO:0000313" key="5">
    <source>
        <dbReference type="Proteomes" id="UP001180536"/>
    </source>
</evidence>
<evidence type="ECO:0000313" key="4">
    <source>
        <dbReference type="EMBL" id="MDR7298240.1"/>
    </source>
</evidence>
<evidence type="ECO:0000256" key="3">
    <source>
        <dbReference type="ARBA" id="ARBA00023080"/>
    </source>
</evidence>
<dbReference type="SUPFAM" id="SSF52972">
    <property type="entry name" value="ITPase-like"/>
    <property type="match status" value="1"/>
</dbReference>
<dbReference type="EC" id="3.6.1.66" evidence="4"/>
<gene>
    <name evidence="4" type="ORF">J2X16_003603</name>
</gene>
<evidence type="ECO:0000256" key="2">
    <source>
        <dbReference type="ARBA" id="ARBA00022801"/>
    </source>
</evidence>
<dbReference type="Proteomes" id="UP001180536">
    <property type="component" value="Unassembled WGS sequence"/>
</dbReference>
<sequence>MKIRFMSSNPHKIAEVERILAPVGVDIIAVPQKIQELQTEDVNALVKDKLIKAFGSIGRPLFVEHTGLYLSGLNGLPAGLTQIFWDQLKADRFASLVAGLGDAKVTAKTVLGYCDGYRMHLFEGAIEGTVPPVPAGPADFQWDCVFTPNGFSQTFAEMGAAKDDISMRRIALDKFADHLKNTKGTK</sequence>
<dbReference type="Pfam" id="PF01725">
    <property type="entry name" value="Ham1p_like"/>
    <property type="match status" value="1"/>
</dbReference>
<dbReference type="EMBL" id="JAVDXQ010000005">
    <property type="protein sequence ID" value="MDR7298240.1"/>
    <property type="molecule type" value="Genomic_DNA"/>
</dbReference>
<dbReference type="PANTHER" id="PTHR11067">
    <property type="entry name" value="INOSINE TRIPHOSPHATE PYROPHOSPHATASE/HAM1 PROTEIN"/>
    <property type="match status" value="1"/>
</dbReference>
<proteinExistence type="inferred from homology"/>
<dbReference type="RefSeq" id="WP_310347228.1">
    <property type="nucleotide sequence ID" value="NZ_JAVDXQ010000005.1"/>
</dbReference>
<dbReference type="InterPro" id="IPR029001">
    <property type="entry name" value="ITPase-like_fam"/>
</dbReference>
<protein>
    <submittedName>
        <fullName evidence="4">XTP/dITP diphosphohydrolase</fullName>
        <ecNumber evidence="4">3.6.1.66</ecNumber>
    </submittedName>
</protein>
<name>A0ABU1ZC79_9BURK</name>
<keyword evidence="5" id="KW-1185">Reference proteome</keyword>
<dbReference type="PANTHER" id="PTHR11067:SF9">
    <property type="entry name" value="INOSINE TRIPHOSPHATE PYROPHOSPHATASE"/>
    <property type="match status" value="1"/>
</dbReference>
<dbReference type="GO" id="GO:0036220">
    <property type="term" value="F:ITP diphosphatase activity"/>
    <property type="evidence" value="ECO:0007669"/>
    <property type="project" value="UniProtKB-EC"/>
</dbReference>
<evidence type="ECO:0000256" key="1">
    <source>
        <dbReference type="ARBA" id="ARBA00008023"/>
    </source>
</evidence>
<keyword evidence="2 4" id="KW-0378">Hydrolase</keyword>
<keyword evidence="3" id="KW-0546">Nucleotide metabolism</keyword>